<evidence type="ECO:0000256" key="1">
    <source>
        <dbReference type="SAM" id="Phobius"/>
    </source>
</evidence>
<organism evidence="2 3">
    <name type="scientific">Lactuca virosa</name>
    <dbReference type="NCBI Taxonomy" id="75947"/>
    <lineage>
        <taxon>Eukaryota</taxon>
        <taxon>Viridiplantae</taxon>
        <taxon>Streptophyta</taxon>
        <taxon>Embryophyta</taxon>
        <taxon>Tracheophyta</taxon>
        <taxon>Spermatophyta</taxon>
        <taxon>Magnoliopsida</taxon>
        <taxon>eudicotyledons</taxon>
        <taxon>Gunneridae</taxon>
        <taxon>Pentapetalae</taxon>
        <taxon>asterids</taxon>
        <taxon>campanulids</taxon>
        <taxon>Asterales</taxon>
        <taxon>Asteraceae</taxon>
        <taxon>Cichorioideae</taxon>
        <taxon>Cichorieae</taxon>
        <taxon>Lactucinae</taxon>
        <taxon>Lactuca</taxon>
    </lineage>
</organism>
<keyword evidence="1" id="KW-0472">Membrane</keyword>
<keyword evidence="3" id="KW-1185">Reference proteome</keyword>
<dbReference type="Proteomes" id="UP001157418">
    <property type="component" value="Unassembled WGS sequence"/>
</dbReference>
<accession>A0AAU9LPP3</accession>
<feature type="transmembrane region" description="Helical" evidence="1">
    <location>
        <begin position="70"/>
        <end position="89"/>
    </location>
</feature>
<comment type="caution">
    <text evidence="2">The sequence shown here is derived from an EMBL/GenBank/DDBJ whole genome shotgun (WGS) entry which is preliminary data.</text>
</comment>
<gene>
    <name evidence="2" type="ORF">LVIROSA_LOCUS5562</name>
</gene>
<evidence type="ECO:0000313" key="2">
    <source>
        <dbReference type="EMBL" id="CAH1417923.1"/>
    </source>
</evidence>
<dbReference type="EMBL" id="CAKMRJ010000113">
    <property type="protein sequence ID" value="CAH1417923.1"/>
    <property type="molecule type" value="Genomic_DNA"/>
</dbReference>
<keyword evidence="1" id="KW-1133">Transmembrane helix</keyword>
<proteinExistence type="predicted"/>
<reference evidence="2 3" key="1">
    <citation type="submission" date="2022-01" db="EMBL/GenBank/DDBJ databases">
        <authorList>
            <person name="Xiong W."/>
            <person name="Schranz E."/>
        </authorList>
    </citation>
    <scope>NUCLEOTIDE SEQUENCE [LARGE SCALE GENOMIC DNA]</scope>
</reference>
<name>A0AAU9LPP3_9ASTR</name>
<keyword evidence="1" id="KW-0812">Transmembrane</keyword>
<evidence type="ECO:0000313" key="3">
    <source>
        <dbReference type="Proteomes" id="UP001157418"/>
    </source>
</evidence>
<sequence>MPHVLIINTYVPRVNLAAILSIVFPSIASLKNRHHLLLISILLSSTHSPRSNFKIYLFHKYNRIKSVLRSFYYLMILSRLFSALIFYPLHLSRFQTLDGNRLER</sequence>
<dbReference type="AlphaFoldDB" id="A0AAU9LPP3"/>
<protein>
    <submittedName>
        <fullName evidence="2">Uncharacterized protein</fullName>
    </submittedName>
</protein>